<proteinExistence type="predicted"/>
<feature type="domain" description="Glycosyl transferase family 1" evidence="1">
    <location>
        <begin position="211"/>
        <end position="356"/>
    </location>
</feature>
<name>A0A0A2GTQ1_9FLAO</name>
<evidence type="ECO:0000313" key="3">
    <source>
        <dbReference type="Proteomes" id="UP000030140"/>
    </source>
</evidence>
<dbReference type="KEGG" id="ddo:I597_2186"/>
<dbReference type="OrthoDB" id="1936552at2"/>
<dbReference type="PANTHER" id="PTHR12526">
    <property type="entry name" value="GLYCOSYLTRANSFERASE"/>
    <property type="match status" value="1"/>
</dbReference>
<dbReference type="InterPro" id="IPR001296">
    <property type="entry name" value="Glyco_trans_1"/>
</dbReference>
<reference evidence="2 3" key="1">
    <citation type="submission" date="2014-10" db="EMBL/GenBank/DDBJ databases">
        <title>Draft genome sequence of the proteorhodopsin-containing marine bacterium Dokdonia donghaensis.</title>
        <authorList>
            <person name="Gomez-Consarnau L."/>
            <person name="Gonzalez J.M."/>
            <person name="Riedel T."/>
            <person name="Jaenicke S."/>
            <person name="Wagner-Doebler I."/>
            <person name="Fuhrman J.A."/>
        </authorList>
    </citation>
    <scope>NUCLEOTIDE SEQUENCE [LARGE SCALE GENOMIC DNA]</scope>
    <source>
        <strain evidence="2 3">DSW-1</strain>
    </source>
</reference>
<protein>
    <recommendedName>
        <fullName evidence="1">Glycosyl transferase family 1 domain-containing protein</fullName>
    </recommendedName>
</protein>
<sequence>MKTIIITGAFRFPEGDAAAKRVLGLGQMLRDLGYKVIFAGGEQVCNLSTNYFDGFEYHSLAELDNDYKGFKKVTGFFKRGNKRSLFVKNILFKNTNIKAIILYNSTFIEQVKLSREVRKYSIPIIGDCTEWYESSHLPGGRFGPVAIDNFLKMKFGYPYLKNVIVISTFLQDWYRKYNMNVLRIPPLLLKGNSIALTEVKNQLLSTPNHSLKKLLYAGNPGKKDELEILINILSETRFKKSFCINIIGVSKEDFLKYSPNISISENVLFHGKMPHSEVLNFYAKSDFSVILRENKRFAKAGFSTKLIESLSMGIPVLISDNGETREIILNDYNGVIIDSLDKLKIVESLEFIRNISDEQLFQMKQQALKSSLDFSQKKYLNAVKVFLDKILIQ</sequence>
<dbReference type="Gene3D" id="3.40.50.2000">
    <property type="entry name" value="Glycogen Phosphorylase B"/>
    <property type="match status" value="1"/>
</dbReference>
<dbReference type="SUPFAM" id="SSF53756">
    <property type="entry name" value="UDP-Glycosyltransferase/glycogen phosphorylase"/>
    <property type="match status" value="1"/>
</dbReference>
<gene>
    <name evidence="2" type="ORF">NV36_01740</name>
</gene>
<dbReference type="PATRIC" id="fig|1300343.5.peg.2204"/>
<evidence type="ECO:0000259" key="1">
    <source>
        <dbReference type="Pfam" id="PF00534"/>
    </source>
</evidence>
<accession>A0A0A2GTQ1</accession>
<keyword evidence="3" id="KW-1185">Reference proteome</keyword>
<dbReference type="Proteomes" id="UP000030140">
    <property type="component" value="Unassembled WGS sequence"/>
</dbReference>
<organism evidence="2 3">
    <name type="scientific">Dokdonia donghaensis DSW-1</name>
    <dbReference type="NCBI Taxonomy" id="1300343"/>
    <lineage>
        <taxon>Bacteria</taxon>
        <taxon>Pseudomonadati</taxon>
        <taxon>Bacteroidota</taxon>
        <taxon>Flavobacteriia</taxon>
        <taxon>Flavobacteriales</taxon>
        <taxon>Flavobacteriaceae</taxon>
        <taxon>Dokdonia</taxon>
    </lineage>
</organism>
<dbReference type="RefSeq" id="WP_035324735.1">
    <property type="nucleotide sequence ID" value="NZ_CP015125.1"/>
</dbReference>
<dbReference type="EMBL" id="JSAQ01000001">
    <property type="protein sequence ID" value="KGO05696.1"/>
    <property type="molecule type" value="Genomic_DNA"/>
</dbReference>
<evidence type="ECO:0000313" key="2">
    <source>
        <dbReference type="EMBL" id="KGO05696.1"/>
    </source>
</evidence>
<comment type="caution">
    <text evidence="2">The sequence shown here is derived from an EMBL/GenBank/DDBJ whole genome shotgun (WGS) entry which is preliminary data.</text>
</comment>
<dbReference type="GO" id="GO:0016757">
    <property type="term" value="F:glycosyltransferase activity"/>
    <property type="evidence" value="ECO:0007669"/>
    <property type="project" value="InterPro"/>
</dbReference>
<dbReference type="AlphaFoldDB" id="A0A0A2GTQ1"/>
<dbReference type="Pfam" id="PF00534">
    <property type="entry name" value="Glycos_transf_1"/>
    <property type="match status" value="1"/>
</dbReference>
<dbReference type="PANTHER" id="PTHR12526:SF630">
    <property type="entry name" value="GLYCOSYLTRANSFERASE"/>
    <property type="match status" value="1"/>
</dbReference>